<dbReference type="WBParaSite" id="maker-E.canG7_contigs_3108-snap-gene-0.4-mRNA-1">
    <property type="protein sequence ID" value="maker-E.canG7_contigs_3108-snap-gene-0.4-mRNA-1"/>
    <property type="gene ID" value="EcG7_08414"/>
</dbReference>
<dbReference type="InterPro" id="IPR006575">
    <property type="entry name" value="RWD_dom"/>
</dbReference>
<keyword evidence="1" id="KW-0479">Metal-binding</keyword>
<feature type="domain" description="IBR" evidence="5">
    <location>
        <begin position="197"/>
        <end position="257"/>
    </location>
</feature>
<name>A0A915EYD9_9CEST</name>
<keyword evidence="6" id="KW-1185">Reference proteome</keyword>
<dbReference type="CDD" id="cd23820">
    <property type="entry name" value="RWD_RNF14"/>
    <property type="match status" value="1"/>
</dbReference>
<proteinExistence type="predicted"/>
<evidence type="ECO:0000313" key="6">
    <source>
        <dbReference type="Proteomes" id="UP000887562"/>
    </source>
</evidence>
<dbReference type="Proteomes" id="UP000887562">
    <property type="component" value="Unplaced"/>
</dbReference>
<dbReference type="CDD" id="cd20341">
    <property type="entry name" value="BRcat_RBR_RNF14"/>
    <property type="match status" value="1"/>
</dbReference>
<sequence length="411" mass="46693">MSQQEERRSLKHAVNYHFSRDPENIFMSGYSACLHIRTRVSSQTRKLNSSTQPQFFRPSNAFCKVYSVGHIPPIIVRFTLPPDYPTTTIPVLSLECSWIMPDRPQSIVDQLNRYLSVRAWRAMFVGVFRVPGIQPHLHMSWPGEKRHRFFASYTRVYPGGDRCLIYTDDEKMGRDCIRLTRMPTCDVKGFATPSQFKVCNGLLLQRSLALMSDVVRCPRPGCSGTCLAEDDNLARCPICQHAFCPRCMDLFHPDRPCSPRPAEPEVGEGVEWMTWKLGHTLDPGKRKYLIAKLLTIRFWCLASSTVVCLKFLESNLIAKLLHLLKDAIEVYDIETAVPSRRVGEDVLADLVGYDNVGRRRLPKEEKVKCMICADDGKLGKDYPELVTCGTVQAYCEVLCDQCFLVAASQIS</sequence>
<evidence type="ECO:0000259" key="5">
    <source>
        <dbReference type="SMART" id="SM00647"/>
    </source>
</evidence>
<reference evidence="7" key="1">
    <citation type="submission" date="2022-11" db="UniProtKB">
        <authorList>
            <consortium name="WormBaseParasite"/>
        </authorList>
    </citation>
    <scope>IDENTIFICATION</scope>
</reference>
<evidence type="ECO:0000313" key="7">
    <source>
        <dbReference type="WBParaSite" id="maker-E.canG7_contigs_3108-snap-gene-0.4-mRNA-1"/>
    </source>
</evidence>
<dbReference type="AlphaFoldDB" id="A0A915EYD9"/>
<dbReference type="Pfam" id="PF01485">
    <property type="entry name" value="IBR"/>
    <property type="match status" value="1"/>
</dbReference>
<organism evidence="6 7">
    <name type="scientific">Echinococcus canadensis</name>
    <dbReference type="NCBI Taxonomy" id="519352"/>
    <lineage>
        <taxon>Eukaryota</taxon>
        <taxon>Metazoa</taxon>
        <taxon>Spiralia</taxon>
        <taxon>Lophotrochozoa</taxon>
        <taxon>Platyhelminthes</taxon>
        <taxon>Cestoda</taxon>
        <taxon>Eucestoda</taxon>
        <taxon>Cyclophyllidea</taxon>
        <taxon>Taeniidae</taxon>
        <taxon>Echinococcus</taxon>
        <taxon>Echinococcus canadensis group</taxon>
    </lineage>
</organism>
<dbReference type="SUPFAM" id="SSF57850">
    <property type="entry name" value="RING/U-box"/>
    <property type="match status" value="1"/>
</dbReference>
<dbReference type="GO" id="GO:0008270">
    <property type="term" value="F:zinc ion binding"/>
    <property type="evidence" value="ECO:0007669"/>
    <property type="project" value="UniProtKB-KW"/>
</dbReference>
<keyword evidence="3" id="KW-0833">Ubl conjugation pathway</keyword>
<evidence type="ECO:0000256" key="4">
    <source>
        <dbReference type="ARBA" id="ARBA00022833"/>
    </source>
</evidence>
<keyword evidence="4" id="KW-0862">Zinc</keyword>
<dbReference type="SMART" id="SM00647">
    <property type="entry name" value="IBR"/>
    <property type="match status" value="1"/>
</dbReference>
<protein>
    <submittedName>
        <fullName evidence="7">IBR domain-containing protein</fullName>
    </submittedName>
</protein>
<keyword evidence="2" id="KW-0863">Zinc-finger</keyword>
<evidence type="ECO:0000256" key="2">
    <source>
        <dbReference type="ARBA" id="ARBA00022771"/>
    </source>
</evidence>
<dbReference type="InterPro" id="IPR002867">
    <property type="entry name" value="IBR_dom"/>
</dbReference>
<evidence type="ECO:0000256" key="3">
    <source>
        <dbReference type="ARBA" id="ARBA00022786"/>
    </source>
</evidence>
<accession>A0A915EYD9</accession>
<dbReference type="Pfam" id="PF05773">
    <property type="entry name" value="RWD"/>
    <property type="match status" value="1"/>
</dbReference>
<evidence type="ECO:0000256" key="1">
    <source>
        <dbReference type="ARBA" id="ARBA00022723"/>
    </source>
</evidence>